<dbReference type="SUPFAM" id="SSF56219">
    <property type="entry name" value="DNase I-like"/>
    <property type="match status" value="1"/>
</dbReference>
<name>A0A0S4IR34_BODSA</name>
<feature type="domain" description="AMP-dependent synthetase/ligase" evidence="5">
    <location>
        <begin position="489"/>
        <end position="755"/>
    </location>
</feature>
<dbReference type="SUPFAM" id="SSF56801">
    <property type="entry name" value="Acetyl-CoA synthetase-like"/>
    <property type="match status" value="1"/>
</dbReference>
<dbReference type="Pfam" id="PF03630">
    <property type="entry name" value="Fumble"/>
    <property type="match status" value="1"/>
</dbReference>
<protein>
    <submittedName>
        <fullName evidence="6">Pantothenate kinase subunit, putative</fullName>
    </submittedName>
</protein>
<dbReference type="Pfam" id="PF00501">
    <property type="entry name" value="AMP-binding"/>
    <property type="match status" value="1"/>
</dbReference>
<dbReference type="CDD" id="cd24086">
    <property type="entry name" value="ASKHA_NBD_PanK-II_euk"/>
    <property type="match status" value="1"/>
</dbReference>
<dbReference type="Gene3D" id="3.60.10.10">
    <property type="entry name" value="Endonuclease/exonuclease/phosphatase"/>
    <property type="match status" value="1"/>
</dbReference>
<gene>
    <name evidence="6" type="ORF">BSAL_68990</name>
</gene>
<dbReference type="PANTHER" id="PTHR12280">
    <property type="entry name" value="PANTOTHENATE KINASE"/>
    <property type="match status" value="1"/>
</dbReference>
<dbReference type="InterPro" id="IPR000873">
    <property type="entry name" value="AMP-dep_synth/lig_dom"/>
</dbReference>
<evidence type="ECO:0000259" key="5">
    <source>
        <dbReference type="Pfam" id="PF00501"/>
    </source>
</evidence>
<organism evidence="6 7">
    <name type="scientific">Bodo saltans</name>
    <name type="common">Flagellated protozoan</name>
    <dbReference type="NCBI Taxonomy" id="75058"/>
    <lineage>
        <taxon>Eukaryota</taxon>
        <taxon>Discoba</taxon>
        <taxon>Euglenozoa</taxon>
        <taxon>Kinetoplastea</taxon>
        <taxon>Metakinetoplastina</taxon>
        <taxon>Eubodonida</taxon>
        <taxon>Bodonidae</taxon>
        <taxon>Bodo</taxon>
    </lineage>
</organism>
<dbReference type="InterPro" id="IPR004567">
    <property type="entry name" value="Type_II_PanK"/>
</dbReference>
<dbReference type="InterPro" id="IPR036691">
    <property type="entry name" value="Endo/exonu/phosph_ase_sf"/>
</dbReference>
<feature type="compositionally biased region" description="Low complexity" evidence="4">
    <location>
        <begin position="1303"/>
        <end position="1315"/>
    </location>
</feature>
<dbReference type="EMBL" id="CYKH01000484">
    <property type="protein sequence ID" value="CUG00007.1"/>
    <property type="molecule type" value="Genomic_DNA"/>
</dbReference>
<dbReference type="GO" id="GO:0005829">
    <property type="term" value="C:cytosol"/>
    <property type="evidence" value="ECO:0007669"/>
    <property type="project" value="TreeGrafter"/>
</dbReference>
<keyword evidence="7" id="KW-1185">Reference proteome</keyword>
<evidence type="ECO:0000256" key="4">
    <source>
        <dbReference type="SAM" id="MobiDB-lite"/>
    </source>
</evidence>
<dbReference type="Gene3D" id="3.40.50.12780">
    <property type="entry name" value="N-terminal domain of ligase-like"/>
    <property type="match status" value="1"/>
</dbReference>
<evidence type="ECO:0000256" key="3">
    <source>
        <dbReference type="ARBA" id="ARBA00022993"/>
    </source>
</evidence>
<reference evidence="7" key="1">
    <citation type="submission" date="2015-09" db="EMBL/GenBank/DDBJ databases">
        <authorList>
            <consortium name="Pathogen Informatics"/>
        </authorList>
    </citation>
    <scope>NUCLEOTIDE SEQUENCE [LARGE SCALE GENOMIC DNA]</scope>
    <source>
        <strain evidence="7">Lake Konstanz</strain>
    </source>
</reference>
<keyword evidence="2" id="KW-0067">ATP-binding</keyword>
<keyword evidence="6" id="KW-0418">Kinase</keyword>
<dbReference type="VEuPathDB" id="TriTrypDB:BSAL_68990"/>
<dbReference type="SUPFAM" id="SSF53067">
    <property type="entry name" value="Actin-like ATPase domain"/>
    <property type="match status" value="2"/>
</dbReference>
<evidence type="ECO:0000256" key="1">
    <source>
        <dbReference type="ARBA" id="ARBA00022741"/>
    </source>
</evidence>
<keyword evidence="1" id="KW-0547">Nucleotide-binding</keyword>
<keyword evidence="6" id="KW-0808">Transferase</keyword>
<proteinExistence type="predicted"/>
<dbReference type="Proteomes" id="UP000051952">
    <property type="component" value="Unassembled WGS sequence"/>
</dbReference>
<dbReference type="GO" id="GO:0004594">
    <property type="term" value="F:pantothenate kinase activity"/>
    <property type="evidence" value="ECO:0007669"/>
    <property type="project" value="TreeGrafter"/>
</dbReference>
<accession>A0A0S4IR34</accession>
<dbReference type="GO" id="GO:0005634">
    <property type="term" value="C:nucleus"/>
    <property type="evidence" value="ECO:0007669"/>
    <property type="project" value="TreeGrafter"/>
</dbReference>
<dbReference type="InterPro" id="IPR043129">
    <property type="entry name" value="ATPase_NBD"/>
</dbReference>
<dbReference type="OrthoDB" id="275583at2759"/>
<keyword evidence="3" id="KW-0173">Coenzyme A biosynthesis</keyword>
<dbReference type="InterPro" id="IPR042099">
    <property type="entry name" value="ANL_N_sf"/>
</dbReference>
<dbReference type="GO" id="GO:0005524">
    <property type="term" value="F:ATP binding"/>
    <property type="evidence" value="ECO:0007669"/>
    <property type="project" value="UniProtKB-KW"/>
</dbReference>
<evidence type="ECO:0000256" key="2">
    <source>
        <dbReference type="ARBA" id="ARBA00022840"/>
    </source>
</evidence>
<sequence>MQLRVLSYNMNMLPWGAGGAFQEERARTFLSYVEQEKYDVLCLQELFAAALLPNVAQKVLCFQRKLIDALYNMGYQYSVYSRQPSYVSVLRYGMVTDTGLLILSKVPVVDSGSFTVRSTTRGQHKALRGCIFAKLSFVDHQTNRVADMAVFNMYLRPGAPEGNTGLLPDVVGGATQSHPRDQDGDQQVNQLCRFIESTLEPRGGRQCAFLLCGNFYGDFPGNQQHFEDFVARLQHSSVVGGQVVDVLHRAYGRNVPTRPPRLFFQTRAELCLVDAEPQRQDFLLIGNVRSEGIHIQQSHLEKFHAPPLRPYVYLSDHFGVCTELSFAGKVLKGPANMHHEKVKASGGGGNNNTVLIDGTRKVLRSYTLWTMEVAVMLTILMLCVFYVPKAEIAVPCIALLLSLRWLFGHTVIREGLAVATSMALVASGATRVHTEDIHNTSQNADRDVNPNRDGIVQPTAIWELWEKSVEKNRWQRCLGQRSVDSGIMFDSEWLTFAQVDARVRDFGSGLLLSCVKRGDTIGMLCGSNRRAVVADLACLGFGIATLTLAGTQPVIRQLLDTRGIRVVVASRTSVMTLLESRSRCLRTIITLHPTEYEEEALAKDLNVELLRFETVEGLGKANPCTPCPIVAEEAPFTQVVESSATGVIEVNDFTQHDLIRAIASLQERNVVPRQTAATPQGTAASDTTRGGVVEVRRDMMVWFAPFSTLFHRILVLSMLLCGGNSVACAEHGRLHDALRYFRPTVLVAPPSLFYSGEQQFRDAMRKWTRAFRFLFMSIYRFRSQLIHEHHRDSSTLRKIFFHSFQRHIGGNVKKIVISGTDTSTPFSVHEFIAVCYHPCVREVLFHQKIGVVAVDGTPSSHCTVAVVHHPTTPLAADDARTLVPITDVSPQPMEDDQGQERIGRLQVTLKSLHHPHTQRAAMEFDVAAVWTTSEQKSLKLLGPAEGILWPVPYLHVSAQDMERTYSQCRYVFDIFVTCESGRPLVAVVHPNKDLIEWEWLNRFKHMSTKQLSWPELVSFATPLVMEAFGQLAKIHDLHLSQRITAVHMHPHTFSEHGDFFTPHGRLRRARLTDYFRRHVQRLYGGSQLDRSLLLSPVVKDIDEIPNALSSSALDIPRPLRRHPLWQLVVPVAVDIGGTFAKIVYLRPPGGVGLPSFVQREYNALEKAMMPDLRFFRETSSPSSSLAPDSSPNADFPGELCFARLESKRVPDFVEFLQQSNATSLYKQEHVEQVRATGGGAFKYAALVQSQLGVKLRVVKEMDSIVWGLHLLLRVAPETIFTVDADSGTPQPHKIVAAATSHVSETTSSPSPQTTPIKDNSKSHQQPRLDPFPFLIVNIGSGISIVKCVNGDGTYERVGGSAIGGATFWGLVRTMTNINSWDEVLETTRVDGPGDNTNVDLLVGDIYGYNATDLPSMLSVDTVASTFGKLGTDRFSRTNSHHTRRPSTMSEEDLALSGSPSELLHESMYGVPADDGDAVSARPPATVPLGLGGVGPNARNGAPSSGGIGHHHPNLASIDVVRSLLIMIANNVTQLAYLHCCTEHTKYVFFTGGFVRDNPIVWRQISKSMRYWSKGALHAHFIAHDGYLGALGTATIDL</sequence>
<evidence type="ECO:0000313" key="7">
    <source>
        <dbReference type="Proteomes" id="UP000051952"/>
    </source>
</evidence>
<dbReference type="Gene3D" id="3.30.420.510">
    <property type="match status" value="1"/>
</dbReference>
<dbReference type="PANTHER" id="PTHR12280:SF20">
    <property type="entry name" value="4'-PHOSPHOPANTETHEINE PHOSPHATASE"/>
    <property type="match status" value="1"/>
</dbReference>
<dbReference type="OMA" id="YQHERIE"/>
<feature type="region of interest" description="Disordered" evidence="4">
    <location>
        <begin position="1298"/>
        <end position="1326"/>
    </location>
</feature>
<dbReference type="Gene3D" id="3.30.420.40">
    <property type="match status" value="2"/>
</dbReference>
<evidence type="ECO:0000313" key="6">
    <source>
        <dbReference type="EMBL" id="CUG00007.1"/>
    </source>
</evidence>
<dbReference type="GO" id="GO:0015937">
    <property type="term" value="P:coenzyme A biosynthetic process"/>
    <property type="evidence" value="ECO:0007669"/>
    <property type="project" value="UniProtKB-KW"/>
</dbReference>